<comment type="caution">
    <text evidence="1">The sequence shown here is derived from an EMBL/GenBank/DDBJ whole genome shotgun (WGS) entry which is preliminary data.</text>
</comment>
<name>A0ABD0PGN8_CIRMR</name>
<accession>A0ABD0PGN8</accession>
<feature type="non-terminal residue" evidence="1">
    <location>
        <position position="117"/>
    </location>
</feature>
<proteinExistence type="predicted"/>
<dbReference type="AlphaFoldDB" id="A0ABD0PGN8"/>
<evidence type="ECO:0000313" key="1">
    <source>
        <dbReference type="EMBL" id="KAL0172925.1"/>
    </source>
</evidence>
<sequence length="117" mass="13260">MGSQGDRVGVEPSISLLQVYQAKVLRDLHKGVPDPELLQELCSVTDYALRSMKVTVQALGRAMSTMVVLEQHLWLNIAEMWDAELPPSPRLVFSATPWKNLRNLKKQMEAIKHILPR</sequence>
<keyword evidence="2" id="KW-1185">Reference proteome</keyword>
<dbReference type="Proteomes" id="UP001529510">
    <property type="component" value="Unassembled WGS sequence"/>
</dbReference>
<dbReference type="EMBL" id="JAMKFB020000016">
    <property type="protein sequence ID" value="KAL0172925.1"/>
    <property type="molecule type" value="Genomic_DNA"/>
</dbReference>
<evidence type="ECO:0000313" key="2">
    <source>
        <dbReference type="Proteomes" id="UP001529510"/>
    </source>
</evidence>
<gene>
    <name evidence="1" type="ORF">M9458_033236</name>
</gene>
<reference evidence="1 2" key="1">
    <citation type="submission" date="2024-05" db="EMBL/GenBank/DDBJ databases">
        <title>Genome sequencing and assembly of Indian major carp, Cirrhinus mrigala (Hamilton, 1822).</title>
        <authorList>
            <person name="Mohindra V."/>
            <person name="Chowdhury L.M."/>
            <person name="Lal K."/>
            <person name="Jena J.K."/>
        </authorList>
    </citation>
    <scope>NUCLEOTIDE SEQUENCE [LARGE SCALE GENOMIC DNA]</scope>
    <source>
        <strain evidence="1">CM1030</strain>
        <tissue evidence="1">Blood</tissue>
    </source>
</reference>
<organism evidence="1 2">
    <name type="scientific">Cirrhinus mrigala</name>
    <name type="common">Mrigala</name>
    <dbReference type="NCBI Taxonomy" id="683832"/>
    <lineage>
        <taxon>Eukaryota</taxon>
        <taxon>Metazoa</taxon>
        <taxon>Chordata</taxon>
        <taxon>Craniata</taxon>
        <taxon>Vertebrata</taxon>
        <taxon>Euteleostomi</taxon>
        <taxon>Actinopterygii</taxon>
        <taxon>Neopterygii</taxon>
        <taxon>Teleostei</taxon>
        <taxon>Ostariophysi</taxon>
        <taxon>Cypriniformes</taxon>
        <taxon>Cyprinidae</taxon>
        <taxon>Labeoninae</taxon>
        <taxon>Labeonini</taxon>
        <taxon>Cirrhinus</taxon>
    </lineage>
</organism>
<protein>
    <submittedName>
        <fullName evidence="1">Uncharacterized protein</fullName>
    </submittedName>
</protein>